<organism evidence="1 2">
    <name type="scientific">Polystyrenella longa</name>
    <dbReference type="NCBI Taxonomy" id="2528007"/>
    <lineage>
        <taxon>Bacteria</taxon>
        <taxon>Pseudomonadati</taxon>
        <taxon>Planctomycetota</taxon>
        <taxon>Planctomycetia</taxon>
        <taxon>Planctomycetales</taxon>
        <taxon>Planctomycetaceae</taxon>
        <taxon>Polystyrenella</taxon>
    </lineage>
</organism>
<dbReference type="Proteomes" id="UP000317178">
    <property type="component" value="Chromosome"/>
</dbReference>
<reference evidence="1 2" key="1">
    <citation type="submission" date="2019-02" db="EMBL/GenBank/DDBJ databases">
        <title>Deep-cultivation of Planctomycetes and their phenomic and genomic characterization uncovers novel biology.</title>
        <authorList>
            <person name="Wiegand S."/>
            <person name="Jogler M."/>
            <person name="Boedeker C."/>
            <person name="Pinto D."/>
            <person name="Vollmers J."/>
            <person name="Rivas-Marin E."/>
            <person name="Kohn T."/>
            <person name="Peeters S.H."/>
            <person name="Heuer A."/>
            <person name="Rast P."/>
            <person name="Oberbeckmann S."/>
            <person name="Bunk B."/>
            <person name="Jeske O."/>
            <person name="Meyerdierks A."/>
            <person name="Storesund J.E."/>
            <person name="Kallscheuer N."/>
            <person name="Luecker S."/>
            <person name="Lage O.M."/>
            <person name="Pohl T."/>
            <person name="Merkel B.J."/>
            <person name="Hornburger P."/>
            <person name="Mueller R.-W."/>
            <person name="Bruemmer F."/>
            <person name="Labrenz M."/>
            <person name="Spormann A.M."/>
            <person name="Op den Camp H."/>
            <person name="Overmann J."/>
            <person name="Amann R."/>
            <person name="Jetten M.S.M."/>
            <person name="Mascher T."/>
            <person name="Medema M.H."/>
            <person name="Devos D.P."/>
            <person name="Kaster A.-K."/>
            <person name="Ovreas L."/>
            <person name="Rohde M."/>
            <person name="Galperin M.Y."/>
            <person name="Jogler C."/>
        </authorList>
    </citation>
    <scope>NUCLEOTIDE SEQUENCE [LARGE SCALE GENOMIC DNA]</scope>
    <source>
        <strain evidence="1 2">Pla110</strain>
    </source>
</reference>
<dbReference type="RefSeq" id="WP_144994008.1">
    <property type="nucleotide sequence ID" value="NZ_CP036281.1"/>
</dbReference>
<sequence length="300" mass="34374">MAPSSWQSVLTLNEKREPIAGSTDKLNVAIRRGADLRIYTEFRHNEHLVPGAENDELVEEVSEFRVTYLIDNRWSAGIMTLRQPIEPPYGFGPRPSMSFFMYNQNGQQAIARPYLDKEPVTGKPGPSPLEVPANMPKYHALDNWDAGTRGPSHNFIYDFGEYRFCVRDDWRELLHHDENGKVLSGSLDEFADSFRTGCELKVGITNLCEDLSRDDSSLPHEVFIQLGPGYYHTQTRIFSAGSHPLVRVLPNIPLQYASRNWDCGWLMPRTDGFLARQLLDPLTQEFVKSESKHAMRWFVR</sequence>
<dbReference type="EMBL" id="CP036281">
    <property type="protein sequence ID" value="QDU79419.1"/>
    <property type="molecule type" value="Genomic_DNA"/>
</dbReference>
<name>A0A518CJL1_9PLAN</name>
<keyword evidence="2" id="KW-1185">Reference proteome</keyword>
<evidence type="ECO:0000313" key="2">
    <source>
        <dbReference type="Proteomes" id="UP000317178"/>
    </source>
</evidence>
<dbReference type="KEGG" id="plon:Pla110_11290"/>
<dbReference type="OrthoDB" id="7939976at2"/>
<protein>
    <submittedName>
        <fullName evidence="1">Uncharacterized protein</fullName>
    </submittedName>
</protein>
<evidence type="ECO:0000313" key="1">
    <source>
        <dbReference type="EMBL" id="QDU79419.1"/>
    </source>
</evidence>
<dbReference type="AlphaFoldDB" id="A0A518CJL1"/>
<accession>A0A518CJL1</accession>
<proteinExistence type="predicted"/>
<gene>
    <name evidence="1" type="ORF">Pla110_11290</name>
</gene>